<name>A0A177C9T6_9PLEO</name>
<gene>
    <name evidence="2" type="ORF">CC84DRAFT_854266</name>
</gene>
<sequence length="100" mass="11184">MYAYSRSVHSSRPSTISVQLGQSVCKPTGIYPVSPRIEGAPSVFLVPGGILMMFFVRVMLGRCCWSRAFVALRPSLRLVWQARSHLYSKTGSCKRVECSR</sequence>
<keyword evidence="1" id="KW-1133">Transmembrane helix</keyword>
<dbReference type="EMBL" id="KV441554">
    <property type="protein sequence ID" value="OAG03517.1"/>
    <property type="molecule type" value="Genomic_DNA"/>
</dbReference>
<keyword evidence="3" id="KW-1185">Reference proteome</keyword>
<dbReference type="RefSeq" id="XP_018033882.1">
    <property type="nucleotide sequence ID" value="XM_018187632.1"/>
</dbReference>
<organism evidence="2 3">
    <name type="scientific">Paraphaeosphaeria sporulosa</name>
    <dbReference type="NCBI Taxonomy" id="1460663"/>
    <lineage>
        <taxon>Eukaryota</taxon>
        <taxon>Fungi</taxon>
        <taxon>Dikarya</taxon>
        <taxon>Ascomycota</taxon>
        <taxon>Pezizomycotina</taxon>
        <taxon>Dothideomycetes</taxon>
        <taxon>Pleosporomycetidae</taxon>
        <taxon>Pleosporales</taxon>
        <taxon>Massarineae</taxon>
        <taxon>Didymosphaeriaceae</taxon>
        <taxon>Paraphaeosphaeria</taxon>
    </lineage>
</organism>
<reference evidence="2 3" key="1">
    <citation type="submission" date="2016-05" db="EMBL/GenBank/DDBJ databases">
        <title>Comparative analysis of secretome profiles of manganese(II)-oxidizing ascomycete fungi.</title>
        <authorList>
            <consortium name="DOE Joint Genome Institute"/>
            <person name="Zeiner C.A."/>
            <person name="Purvine S.O."/>
            <person name="Zink E.M."/>
            <person name="Wu S."/>
            <person name="Pasa-Tolic L."/>
            <person name="Chaput D.L."/>
            <person name="Haridas S."/>
            <person name="Grigoriev I.V."/>
            <person name="Santelli C.M."/>
            <person name="Hansel C.M."/>
        </authorList>
    </citation>
    <scope>NUCLEOTIDE SEQUENCE [LARGE SCALE GENOMIC DNA]</scope>
    <source>
        <strain evidence="2 3">AP3s5-JAC2a</strain>
    </source>
</reference>
<evidence type="ECO:0000313" key="2">
    <source>
        <dbReference type="EMBL" id="OAG03517.1"/>
    </source>
</evidence>
<evidence type="ECO:0000313" key="3">
    <source>
        <dbReference type="Proteomes" id="UP000077069"/>
    </source>
</evidence>
<dbReference type="Proteomes" id="UP000077069">
    <property type="component" value="Unassembled WGS sequence"/>
</dbReference>
<evidence type="ECO:0000256" key="1">
    <source>
        <dbReference type="SAM" id="Phobius"/>
    </source>
</evidence>
<dbReference type="InParanoid" id="A0A177C9T6"/>
<keyword evidence="1" id="KW-0472">Membrane</keyword>
<feature type="transmembrane region" description="Helical" evidence="1">
    <location>
        <begin position="42"/>
        <end position="60"/>
    </location>
</feature>
<keyword evidence="1" id="KW-0812">Transmembrane</keyword>
<proteinExistence type="predicted"/>
<protein>
    <submittedName>
        <fullName evidence="2">Uncharacterized protein</fullName>
    </submittedName>
</protein>
<accession>A0A177C9T6</accession>
<dbReference type="AlphaFoldDB" id="A0A177C9T6"/>
<dbReference type="GeneID" id="28771118"/>